<keyword evidence="2" id="KW-1185">Reference proteome</keyword>
<sequence>MRLSPELKERYEALARHTDRPASYYMRLAMEEKIAEYEHIYLMKQEVEDYRAGKVAAIPFDDLMGHLLDD</sequence>
<organism evidence="1 2">
    <name type="scientific">Rothia aeria</name>
    <dbReference type="NCBI Taxonomy" id="172042"/>
    <lineage>
        <taxon>Bacteria</taxon>
        <taxon>Bacillati</taxon>
        <taxon>Actinomycetota</taxon>
        <taxon>Actinomycetes</taxon>
        <taxon>Micrococcales</taxon>
        <taxon>Micrococcaceae</taxon>
        <taxon>Rothia</taxon>
    </lineage>
</organism>
<accession>A0A2Z5R0E7</accession>
<dbReference type="KEGG" id="raj:RA11412_1898"/>
<proteinExistence type="predicted"/>
<evidence type="ECO:0000313" key="1">
    <source>
        <dbReference type="EMBL" id="BAV88197.1"/>
    </source>
</evidence>
<dbReference type="GO" id="GO:0006355">
    <property type="term" value="P:regulation of DNA-templated transcription"/>
    <property type="evidence" value="ECO:0007669"/>
    <property type="project" value="InterPro"/>
</dbReference>
<dbReference type="SUPFAM" id="SSF47598">
    <property type="entry name" value="Ribbon-helix-helix"/>
    <property type="match status" value="1"/>
</dbReference>
<evidence type="ECO:0000313" key="2">
    <source>
        <dbReference type="Proteomes" id="UP000250241"/>
    </source>
</evidence>
<dbReference type="InterPro" id="IPR010985">
    <property type="entry name" value="Ribbon_hlx_hlx"/>
</dbReference>
<protein>
    <submittedName>
        <fullName evidence="1">Uncharacterized protein</fullName>
    </submittedName>
</protein>
<gene>
    <name evidence="1" type="ORF">RA11412_1898</name>
</gene>
<name>A0A2Z5R0E7_9MICC</name>
<reference evidence="1 2" key="1">
    <citation type="submission" date="2016-10" db="EMBL/GenBank/DDBJ databases">
        <title>Genome sequence of Rothia aeria strain JCM11412.</title>
        <authorList>
            <person name="Nambu T."/>
        </authorList>
    </citation>
    <scope>NUCLEOTIDE SEQUENCE [LARGE SCALE GENOMIC DNA]</scope>
    <source>
        <strain evidence="1 2">JCM 11412</strain>
    </source>
</reference>
<dbReference type="RefSeq" id="WP_128087815.1">
    <property type="nucleotide sequence ID" value="NZ_CBDEQU010000071.1"/>
</dbReference>
<dbReference type="GeneID" id="93860731"/>
<dbReference type="EMBL" id="AP017895">
    <property type="protein sequence ID" value="BAV88197.1"/>
    <property type="molecule type" value="Genomic_DNA"/>
</dbReference>
<dbReference type="Proteomes" id="UP000250241">
    <property type="component" value="Chromosome"/>
</dbReference>
<dbReference type="AlphaFoldDB" id="A0A2Z5R0E7"/>